<proteinExistence type="inferred from homology"/>
<dbReference type="InterPro" id="IPR000055">
    <property type="entry name" value="Restrct_endonuc_typeI_TRD"/>
</dbReference>
<evidence type="ECO:0000256" key="1">
    <source>
        <dbReference type="ARBA" id="ARBA00010923"/>
    </source>
</evidence>
<evidence type="ECO:0000313" key="4">
    <source>
        <dbReference type="EMBL" id="MVM92781.1"/>
    </source>
</evidence>
<evidence type="ECO:0000256" key="3">
    <source>
        <dbReference type="ARBA" id="ARBA00023125"/>
    </source>
</evidence>
<dbReference type="InterPro" id="IPR052021">
    <property type="entry name" value="Type-I_RS_S_subunit"/>
</dbReference>
<sequence length="381" mass="43234">MKNSLINEIRLPSGWELKNLKDMTCSFKSGFSITSENISEDTTLFPVYGGNGLRGYTSTFTHDSAYTLIGRQGALCGNLNYVEGKSFISEHAIAVKANNENETKFLYYNFSRLNLNKLSEASAQPGLSVEKLLKLETLVPPLAEQQKIAQALTDADNYISALEKLIEKKKQLKEASLISIFDFNNAEWEVNPLSDLCTYLNDGTHYTPKYTQEGIPFYSVENVTNNEFSDVKYISKEEHETLIRRCKPENGDILMTRIGSVGVTKLIDWDINASIYVSLALLKFKNREFSKYFYAYSKTPKFLQDTLSRSLINATPQKINMNEIGDIPVYFPKCQNEQVRIANIILNLEKEIEVLNIKLSKAKFLKQGMMQKLLTGEIRLA</sequence>
<dbReference type="RefSeq" id="WP_004743509.1">
    <property type="nucleotide sequence ID" value="NZ_AP031579.1"/>
</dbReference>
<keyword evidence="4" id="KW-0255">Endonuclease</keyword>
<dbReference type="PANTHER" id="PTHR30408:SF12">
    <property type="entry name" value="TYPE I RESTRICTION ENZYME MJAVIII SPECIFICITY SUBUNIT"/>
    <property type="match status" value="1"/>
</dbReference>
<keyword evidence="4" id="KW-0378">Hydrolase</keyword>
<dbReference type="GO" id="GO:0009307">
    <property type="term" value="P:DNA restriction-modification system"/>
    <property type="evidence" value="ECO:0007669"/>
    <property type="project" value="UniProtKB-KW"/>
</dbReference>
<organism evidence="4 5">
    <name type="scientific">Acinetobacter baumannii</name>
    <dbReference type="NCBI Taxonomy" id="470"/>
    <lineage>
        <taxon>Bacteria</taxon>
        <taxon>Pseudomonadati</taxon>
        <taxon>Pseudomonadota</taxon>
        <taxon>Gammaproteobacteria</taxon>
        <taxon>Moraxellales</taxon>
        <taxon>Moraxellaceae</taxon>
        <taxon>Acinetobacter</taxon>
        <taxon>Acinetobacter calcoaceticus/baumannii complex</taxon>
    </lineage>
</organism>
<protein>
    <submittedName>
        <fullName evidence="4">Restriction endonuclease subunit S</fullName>
    </submittedName>
</protein>
<dbReference type="Gene3D" id="3.90.220.20">
    <property type="entry name" value="DNA methylase specificity domains"/>
    <property type="match status" value="2"/>
</dbReference>
<dbReference type="SUPFAM" id="SSF116734">
    <property type="entry name" value="DNA methylase specificity domain"/>
    <property type="match status" value="2"/>
</dbReference>
<evidence type="ECO:0000256" key="2">
    <source>
        <dbReference type="ARBA" id="ARBA00022747"/>
    </source>
</evidence>
<keyword evidence="4" id="KW-0540">Nuclease</keyword>
<dbReference type="Pfam" id="PF01420">
    <property type="entry name" value="Methylase_S"/>
    <property type="match status" value="2"/>
</dbReference>
<comment type="caution">
    <text evidence="4">The sequence shown here is derived from an EMBL/GenBank/DDBJ whole genome shotgun (WGS) entry which is preliminary data.</text>
</comment>
<dbReference type="InterPro" id="IPR044946">
    <property type="entry name" value="Restrct_endonuc_typeI_TRD_sf"/>
</dbReference>
<gene>
    <name evidence="4" type="ORF">GNY86_14720</name>
</gene>
<dbReference type="CDD" id="cd17266">
    <property type="entry name" value="RMtype1_S_Sau1132ORF3780P-TRD2-CR2_like"/>
    <property type="match status" value="1"/>
</dbReference>
<dbReference type="Gene3D" id="1.10.287.1120">
    <property type="entry name" value="Bipartite methylase S protein"/>
    <property type="match status" value="1"/>
</dbReference>
<accession>A0A6I4HN81</accession>
<dbReference type="EMBL" id="WPIP01000124">
    <property type="protein sequence ID" value="MVM92781.1"/>
    <property type="molecule type" value="Genomic_DNA"/>
</dbReference>
<dbReference type="AlphaFoldDB" id="A0A6I4HN81"/>
<name>A0A6I4HN81_ACIBA</name>
<dbReference type="PANTHER" id="PTHR30408">
    <property type="entry name" value="TYPE-1 RESTRICTION ENZYME ECOKI SPECIFICITY PROTEIN"/>
    <property type="match status" value="1"/>
</dbReference>
<evidence type="ECO:0000313" key="5">
    <source>
        <dbReference type="Proteomes" id="UP000439424"/>
    </source>
</evidence>
<comment type="similarity">
    <text evidence="1">Belongs to the type-I restriction system S methylase family.</text>
</comment>
<keyword evidence="3" id="KW-0238">DNA-binding</keyword>
<keyword evidence="2" id="KW-0680">Restriction system</keyword>
<dbReference type="GO" id="GO:0003677">
    <property type="term" value="F:DNA binding"/>
    <property type="evidence" value="ECO:0007669"/>
    <property type="project" value="UniProtKB-KW"/>
</dbReference>
<dbReference type="REBASE" id="281419">
    <property type="entry name" value="S.Aba15313ORF16200P"/>
</dbReference>
<dbReference type="GO" id="GO:0004519">
    <property type="term" value="F:endonuclease activity"/>
    <property type="evidence" value="ECO:0007669"/>
    <property type="project" value="UniProtKB-KW"/>
</dbReference>
<dbReference type="CDD" id="cd17246">
    <property type="entry name" value="RMtype1_S_SonII-TRD2-CR2_like"/>
    <property type="match status" value="1"/>
</dbReference>
<reference evidence="4 5" key="1">
    <citation type="submission" date="2019-11" db="EMBL/GenBank/DDBJ databases">
        <title>Multidrug-resistant Acinetobacter baumannii moving toward extensively drug-resistant over fifteen years in South of Brazil.</title>
        <authorList>
            <person name="Fedrigo N.H."/>
            <person name="Cerdeira L."/>
            <person name="Fuga B."/>
            <person name="Marini P.V.B."/>
            <person name="Shinohara D.R."/>
            <person name="Carrara-Marroni F.E."/>
            <person name="Lincopan N."/>
            <person name="Tognim M.C.B."/>
        </authorList>
    </citation>
    <scope>NUCLEOTIDE SEQUENCE [LARGE SCALE GENOMIC DNA]</scope>
    <source>
        <strain evidence="4 5">Ac576</strain>
    </source>
</reference>
<dbReference type="Proteomes" id="UP000439424">
    <property type="component" value="Unassembled WGS sequence"/>
</dbReference>